<dbReference type="InterPro" id="IPR001387">
    <property type="entry name" value="Cro/C1-type_HTH"/>
</dbReference>
<sequence>MQDTLKLPAWGPEDLKAWRGRLKLKQEEAAALLGISRRAYGSREQPGATISRETVMACLYIEQQRKEVA</sequence>
<dbReference type="GO" id="GO:0003677">
    <property type="term" value="F:DNA binding"/>
    <property type="evidence" value="ECO:0007669"/>
    <property type="project" value="InterPro"/>
</dbReference>
<dbReference type="Gene3D" id="1.10.260.40">
    <property type="entry name" value="lambda repressor-like DNA-binding domains"/>
    <property type="match status" value="1"/>
</dbReference>
<gene>
    <name evidence="2" type="ORF">FBZ83_107228</name>
</gene>
<dbReference type="RefSeq" id="WP_145684826.1">
    <property type="nucleotide sequence ID" value="NZ_VITH01000007.1"/>
</dbReference>
<dbReference type="EMBL" id="VITH01000007">
    <property type="protein sequence ID" value="TWA82540.1"/>
    <property type="molecule type" value="Genomic_DNA"/>
</dbReference>
<protein>
    <submittedName>
        <fullName evidence="2">Helix-turn-helix protein</fullName>
    </submittedName>
</protein>
<dbReference type="InterPro" id="IPR010982">
    <property type="entry name" value="Lambda_DNA-bd_dom_sf"/>
</dbReference>
<name>A0A560CCF2_AZOBR</name>
<evidence type="ECO:0000259" key="1">
    <source>
        <dbReference type="PROSITE" id="PS50943"/>
    </source>
</evidence>
<comment type="caution">
    <text evidence="2">The sequence shown here is derived from an EMBL/GenBank/DDBJ whole genome shotgun (WGS) entry which is preliminary data.</text>
</comment>
<proteinExistence type="predicted"/>
<evidence type="ECO:0000313" key="3">
    <source>
        <dbReference type="Proteomes" id="UP000318529"/>
    </source>
</evidence>
<dbReference type="AlphaFoldDB" id="A0A560CCF2"/>
<feature type="domain" description="HTH cro/C1-type" evidence="1">
    <location>
        <begin position="15"/>
        <end position="45"/>
    </location>
</feature>
<dbReference type="SUPFAM" id="SSF47413">
    <property type="entry name" value="lambda repressor-like DNA-binding domains"/>
    <property type="match status" value="1"/>
</dbReference>
<accession>A0A560CCF2</accession>
<reference evidence="2 3" key="1">
    <citation type="submission" date="2019-06" db="EMBL/GenBank/DDBJ databases">
        <title>Genomic Encyclopedia of Type Strains, Phase IV (KMG-V): Genome sequencing to study the core and pangenomes of soil and plant-associated prokaryotes.</title>
        <authorList>
            <person name="Whitman W."/>
        </authorList>
    </citation>
    <scope>NUCLEOTIDE SEQUENCE [LARGE SCALE GENOMIC DNA]</scope>
    <source>
        <strain evidence="2 3">BR 11650</strain>
    </source>
</reference>
<evidence type="ECO:0000313" key="2">
    <source>
        <dbReference type="EMBL" id="TWA82540.1"/>
    </source>
</evidence>
<dbReference type="CDD" id="cd00093">
    <property type="entry name" value="HTH_XRE"/>
    <property type="match status" value="1"/>
</dbReference>
<dbReference type="Proteomes" id="UP000318529">
    <property type="component" value="Unassembled WGS sequence"/>
</dbReference>
<dbReference type="PROSITE" id="PS50943">
    <property type="entry name" value="HTH_CROC1"/>
    <property type="match status" value="1"/>
</dbReference>
<organism evidence="2 3">
    <name type="scientific">Azospirillum brasilense</name>
    <dbReference type="NCBI Taxonomy" id="192"/>
    <lineage>
        <taxon>Bacteria</taxon>
        <taxon>Pseudomonadati</taxon>
        <taxon>Pseudomonadota</taxon>
        <taxon>Alphaproteobacteria</taxon>
        <taxon>Rhodospirillales</taxon>
        <taxon>Azospirillaceae</taxon>
        <taxon>Azospirillum</taxon>
    </lineage>
</organism>
<dbReference type="Pfam" id="PF01381">
    <property type="entry name" value="HTH_3"/>
    <property type="match status" value="1"/>
</dbReference>